<evidence type="ECO:0000313" key="2">
    <source>
        <dbReference type="Proteomes" id="UP001341840"/>
    </source>
</evidence>
<organism evidence="1 2">
    <name type="scientific">Stylosanthes scabra</name>
    <dbReference type="NCBI Taxonomy" id="79078"/>
    <lineage>
        <taxon>Eukaryota</taxon>
        <taxon>Viridiplantae</taxon>
        <taxon>Streptophyta</taxon>
        <taxon>Embryophyta</taxon>
        <taxon>Tracheophyta</taxon>
        <taxon>Spermatophyta</taxon>
        <taxon>Magnoliopsida</taxon>
        <taxon>eudicotyledons</taxon>
        <taxon>Gunneridae</taxon>
        <taxon>Pentapetalae</taxon>
        <taxon>rosids</taxon>
        <taxon>fabids</taxon>
        <taxon>Fabales</taxon>
        <taxon>Fabaceae</taxon>
        <taxon>Papilionoideae</taxon>
        <taxon>50 kb inversion clade</taxon>
        <taxon>dalbergioids sensu lato</taxon>
        <taxon>Dalbergieae</taxon>
        <taxon>Pterocarpus clade</taxon>
        <taxon>Stylosanthes</taxon>
    </lineage>
</organism>
<keyword evidence="1" id="KW-0378">Hydrolase</keyword>
<dbReference type="EMBL" id="JASCZI010030552">
    <property type="protein sequence ID" value="MED6123556.1"/>
    <property type="molecule type" value="Genomic_DNA"/>
</dbReference>
<protein>
    <submittedName>
        <fullName evidence="1">Peptide-N4-(N-acetyl-beta-glucosaminyl)asparagine amidase</fullName>
        <ecNumber evidence="1">3.5.1.52</ecNumber>
    </submittedName>
</protein>
<dbReference type="GO" id="GO:0000224">
    <property type="term" value="F:peptide-N4-(N-acetyl-beta-glucosaminyl)asparagine amidase activity"/>
    <property type="evidence" value="ECO:0007669"/>
    <property type="project" value="UniProtKB-EC"/>
</dbReference>
<comment type="caution">
    <text evidence="1">The sequence shown here is derived from an EMBL/GenBank/DDBJ whole genome shotgun (WGS) entry which is preliminary data.</text>
</comment>
<sequence length="103" mass="12212">MYRTSGNKMFELAAYELMSANDAPERDPMDWVLEGSNDKGISWRVLDNRTSQFFEERFQRREFLINSESFQANLFRFRFLAVRDVHSNSRLQLGSIDLYAKTM</sequence>
<gene>
    <name evidence="1" type="primary">PNG1_2</name>
    <name evidence="1" type="ORF">PIB30_050243</name>
</gene>
<keyword evidence="2" id="KW-1185">Reference proteome</keyword>
<evidence type="ECO:0000313" key="1">
    <source>
        <dbReference type="EMBL" id="MED6123556.1"/>
    </source>
</evidence>
<dbReference type="Proteomes" id="UP001341840">
    <property type="component" value="Unassembled WGS sequence"/>
</dbReference>
<proteinExistence type="predicted"/>
<accession>A0ABU6RIB4</accession>
<dbReference type="PANTHER" id="PTHR48440:SF1">
    <property type="entry name" value="PAW DOMAIN-CONTAINING PROTEIN"/>
    <property type="match status" value="1"/>
</dbReference>
<dbReference type="EC" id="3.5.1.52" evidence="1"/>
<reference evidence="1 2" key="1">
    <citation type="journal article" date="2023" name="Plants (Basel)">
        <title>Bridging the Gap: Combining Genomics and Transcriptomics Approaches to Understand Stylosanthes scabra, an Orphan Legume from the Brazilian Caatinga.</title>
        <authorList>
            <person name="Ferreira-Neto J.R.C."/>
            <person name="da Silva M.D."/>
            <person name="Binneck E."/>
            <person name="de Melo N.F."/>
            <person name="da Silva R.H."/>
            <person name="de Melo A.L.T.M."/>
            <person name="Pandolfi V."/>
            <person name="Bustamante F.O."/>
            <person name="Brasileiro-Vidal A.C."/>
            <person name="Benko-Iseppon A.M."/>
        </authorList>
    </citation>
    <scope>NUCLEOTIDE SEQUENCE [LARGE SCALE GENOMIC DNA]</scope>
    <source>
        <tissue evidence="1">Leaves</tissue>
    </source>
</reference>
<dbReference type="PANTHER" id="PTHR48440">
    <property type="match status" value="1"/>
</dbReference>
<name>A0ABU6RIB4_9FABA</name>